<evidence type="ECO:0000256" key="11">
    <source>
        <dbReference type="PIRNR" id="PIRNR002356"/>
    </source>
</evidence>
<evidence type="ECO:0000256" key="7">
    <source>
        <dbReference type="ARBA" id="ARBA00022824"/>
    </source>
</evidence>
<evidence type="ECO:0000256" key="8">
    <source>
        <dbReference type="ARBA" id="ARBA00022833"/>
    </source>
</evidence>
<dbReference type="PIRSF" id="PIRSF002356">
    <property type="entry name" value="Calreticulin"/>
    <property type="match status" value="1"/>
</dbReference>
<keyword evidence="4 14" id="KW-0732">Signal</keyword>
<evidence type="ECO:0000313" key="16">
    <source>
        <dbReference type="EMBL" id="AAX69228.1"/>
    </source>
</evidence>
<evidence type="ECO:0000313" key="18">
    <source>
        <dbReference type="Proteomes" id="UP000008524"/>
    </source>
</evidence>
<dbReference type="GO" id="GO:0005509">
    <property type="term" value="F:calcium ion binding"/>
    <property type="evidence" value="ECO:0000318"/>
    <property type="project" value="GO_Central"/>
</dbReference>
<dbReference type="FunFam" id="2.10.250.10:FF:000002">
    <property type="entry name" value="Calreticulin"/>
    <property type="match status" value="1"/>
</dbReference>
<comment type="similarity">
    <text evidence="2 11 14">Belongs to the calreticulin family.</text>
</comment>
<dbReference type="EMBL" id="AC159404">
    <property type="protein sequence ID" value="AAX69228.1"/>
    <property type="molecule type" value="Genomic_DNA"/>
</dbReference>
<dbReference type="EMBL" id="CP000071">
    <property type="protein sequence ID" value="AAZ13504.1"/>
    <property type="molecule type" value="Genomic_DNA"/>
</dbReference>
<dbReference type="InterPro" id="IPR009169">
    <property type="entry name" value="Calreticulin"/>
</dbReference>
<dbReference type="STRING" id="185431.Q57YU3"/>
<proteinExistence type="inferred from homology"/>
<sequence>MLMCMRPVAVACVFVALATVATVHGAIHFHEKFSSIDHWTASKARSDYGKVELSAGKFYADAEKSKGLRLTEDARFYALSTPLPTPITNEKKDFVVSFSVKHEQDLRCGGGYIKLLPQMDPAELKGETKYWLMFGPDRCGYDKKIHIIISYNGANREWKKRPSYPDDKLTHVYTLHITPSNSYEFFLDGVSKEKGTLEADWDFLPEKEIDDPEDKKPADWVDVPTIDDPEDKKPEDWDSEPEKIVDPEAKKPEDWNDAEDGAWEAPMIPNPKSKGPWAPRKIPNPAYKGPWAPRRIPNPAYKNDEELYKIPEPLTHVGIDVWQVESGSIFKDIIIGDDVKEVLDIVKSTYDGMKKAEEDALAAFEKKKEQDKKEENKKETDGEEDKKKKEDKSDL</sequence>
<evidence type="ECO:0000256" key="2">
    <source>
        <dbReference type="ARBA" id="ARBA00010983"/>
    </source>
</evidence>
<keyword evidence="13" id="KW-1015">Disulfide bond</keyword>
<dbReference type="PaxDb" id="5691-AAZ13504"/>
<dbReference type="PROSITE" id="PS00803">
    <property type="entry name" value="CALRETICULIN_1"/>
    <property type="match status" value="1"/>
</dbReference>
<evidence type="ECO:0000256" key="14">
    <source>
        <dbReference type="RuleBase" id="RU362126"/>
    </source>
</evidence>
<dbReference type="PRINTS" id="PR00626">
    <property type="entry name" value="CALRETICULIN"/>
</dbReference>
<feature type="binding site" evidence="12">
    <location>
        <position position="114"/>
    </location>
    <ligand>
        <name>an alpha-D-glucoside</name>
        <dbReference type="ChEBI" id="CHEBI:22390"/>
    </ligand>
</feature>
<organism evidence="16 18">
    <name type="scientific">Trypanosoma brucei brucei (strain 927/4 GUTat10.1)</name>
    <dbReference type="NCBI Taxonomy" id="185431"/>
    <lineage>
        <taxon>Eukaryota</taxon>
        <taxon>Discoba</taxon>
        <taxon>Euglenozoa</taxon>
        <taxon>Kinetoplastea</taxon>
        <taxon>Metakinetoplastina</taxon>
        <taxon>Trypanosomatida</taxon>
        <taxon>Trypanosomatidae</taxon>
        <taxon>Trypanosoma</taxon>
    </lineage>
</organism>
<keyword evidence="9" id="KW-0106">Calcium</keyword>
<keyword evidence="8" id="KW-0862">Zinc</keyword>
<dbReference type="OMA" id="KRDEICA"/>
<dbReference type="InterPro" id="IPR013320">
    <property type="entry name" value="ConA-like_dom_sf"/>
</dbReference>
<evidence type="ECO:0000313" key="17">
    <source>
        <dbReference type="EMBL" id="AAZ13504.1"/>
    </source>
</evidence>
<evidence type="ECO:0000256" key="9">
    <source>
        <dbReference type="ARBA" id="ARBA00022837"/>
    </source>
</evidence>
<dbReference type="InterPro" id="IPR018124">
    <property type="entry name" value="Calret/calnex_CS"/>
</dbReference>
<feature type="signal peptide" evidence="14">
    <location>
        <begin position="1"/>
        <end position="25"/>
    </location>
</feature>
<dbReference type="GeneID" id="3659750"/>
<evidence type="ECO:0000256" key="5">
    <source>
        <dbReference type="ARBA" id="ARBA00022734"/>
    </source>
</evidence>
<dbReference type="Proteomes" id="UP000008524">
    <property type="component" value="Chromosome 8"/>
</dbReference>
<feature type="binding site" evidence="12">
    <location>
        <position position="320"/>
    </location>
    <ligand>
        <name>an alpha-D-glucoside</name>
        <dbReference type="ChEBI" id="CHEBI:22390"/>
    </ligand>
</feature>
<accession>D6XMC4</accession>
<dbReference type="PROSITE" id="PS00804">
    <property type="entry name" value="CALRETICULIN_2"/>
    <property type="match status" value="1"/>
</dbReference>
<keyword evidence="18" id="KW-1185">Reference proteome</keyword>
<feature type="binding site" evidence="12">
    <location>
        <position position="112"/>
    </location>
    <ligand>
        <name>an alpha-D-glucoside</name>
        <dbReference type="ChEBI" id="CHEBI:22390"/>
    </ligand>
</feature>
<evidence type="ECO:0000256" key="15">
    <source>
        <dbReference type="SAM" id="MobiDB-lite"/>
    </source>
</evidence>
<dbReference type="GO" id="GO:0005783">
    <property type="term" value="C:endoplasmic reticulum"/>
    <property type="evidence" value="ECO:0000269"/>
    <property type="project" value="GeneDB"/>
</dbReference>
<evidence type="ECO:0000256" key="13">
    <source>
        <dbReference type="PIRSR" id="PIRSR002356-3"/>
    </source>
</evidence>
<feature type="region of interest" description="Disordered" evidence="15">
    <location>
        <begin position="205"/>
        <end position="295"/>
    </location>
</feature>
<dbReference type="PANTHER" id="PTHR11073">
    <property type="entry name" value="CALRETICULIN AND CALNEXIN"/>
    <property type="match status" value="1"/>
</dbReference>
<dbReference type="Gene3D" id="2.60.120.200">
    <property type="match status" value="1"/>
</dbReference>
<gene>
    <name evidence="17" type="primary">Tb08.10K10.160</name>
    <name evidence="16" type="ORF">Tb927.8.7410</name>
</gene>
<keyword evidence="5" id="KW-0430">Lectin</keyword>
<dbReference type="GO" id="GO:0030246">
    <property type="term" value="F:carbohydrate binding"/>
    <property type="evidence" value="ECO:0007669"/>
    <property type="project" value="UniProtKB-KW"/>
</dbReference>
<evidence type="ECO:0000256" key="3">
    <source>
        <dbReference type="ARBA" id="ARBA00022723"/>
    </source>
</evidence>
<dbReference type="VEuPathDB" id="TriTrypDB:Tb927.8.7410"/>
<dbReference type="OrthoDB" id="1938156at2759"/>
<dbReference type="SMR" id="Q57YU3"/>
<dbReference type="GO" id="GO:0005789">
    <property type="term" value="C:endoplasmic reticulum membrane"/>
    <property type="evidence" value="ECO:0000318"/>
    <property type="project" value="GO_Central"/>
</dbReference>
<reference evidence="16" key="3">
    <citation type="submission" date="2005-04" db="EMBL/GenBank/DDBJ databases">
        <title>.</title>
        <authorList>
            <person name="Ghedin E."/>
            <person name="Blandin G."/>
            <person name="Bartholomeu D."/>
            <person name="Caler E."/>
            <person name="Haas B."/>
            <person name="Hannick L."/>
            <person name="Shallom J."/>
            <person name="Hou L."/>
            <person name="Djikeng A."/>
            <person name="Feldblyum T."/>
            <person name="Hostetler J."/>
            <person name="Johnson J."/>
            <person name="Jones K."/>
            <person name="Koo H.L."/>
            <person name="Larkin C."/>
            <person name="Pai G."/>
            <person name="Peterson J."/>
            <person name="Khalak H.G."/>
            <person name="Salzberg S."/>
            <person name="Simpson A.J."/>
            <person name="Tallon L."/>
            <person name="Van Aken S."/>
            <person name="Wanless D."/>
            <person name="White O."/>
            <person name="Wortman J."/>
            <person name="Fraser C.M."/>
            <person name="El-Sayed N.M.A."/>
        </authorList>
    </citation>
    <scope>NUCLEOTIDE SEQUENCE</scope>
    <source>
        <strain evidence="16">GUTat10.1</strain>
    </source>
</reference>
<accession>Q57YU3</accession>
<dbReference type="InterPro" id="IPR001580">
    <property type="entry name" value="Calret/calnex"/>
</dbReference>
<dbReference type="GO" id="GO:0036503">
    <property type="term" value="P:ERAD pathway"/>
    <property type="evidence" value="ECO:0000318"/>
    <property type="project" value="GO_Central"/>
</dbReference>
<reference evidence="17" key="1">
    <citation type="journal article" date="2005" name="Science">
        <title>Comparative genomics of trypanosomatid parasitic protozoa.</title>
        <authorList>
            <person name="El-Sayed N.M."/>
            <person name="Myler P.J."/>
            <person name="Blandin G."/>
            <person name="Berriman M."/>
            <person name="Crabtree J."/>
            <person name="Aggarwal G."/>
            <person name="Caler E."/>
            <person name="Renauld H."/>
            <person name="Worthey E.A."/>
            <person name="Hertz-Fowler C."/>
            <person name="Ghedin E."/>
            <person name="Peacock C."/>
            <person name="Bartholomeu D.C."/>
            <person name="Haas B.J."/>
            <person name="Tran A.N."/>
            <person name="Wortman J.R."/>
            <person name="Alsmark U.C."/>
            <person name="Angiuoli S."/>
            <person name="Anupama A."/>
            <person name="Badger J."/>
            <person name="Bringaud F."/>
            <person name="Cadag E."/>
            <person name="Carlton J.M."/>
            <person name="Cerqueira G.C."/>
            <person name="Creasy T."/>
            <person name="Delcher A.L."/>
            <person name="Djikeng A."/>
            <person name="Embley T.M."/>
            <person name="Hauser C."/>
            <person name="Ivens A.C."/>
            <person name="Kummerfeld S.K."/>
            <person name="Pereira-Leal J.B."/>
            <person name="Nilsson D."/>
            <person name="Peterson J."/>
            <person name="Salzberg S.L."/>
            <person name="Shallom J."/>
            <person name="Silva J.C."/>
            <person name="Sundaram J."/>
            <person name="Westenberger S."/>
            <person name="White O."/>
            <person name="Melville S.E."/>
            <person name="Donelson J.E."/>
            <person name="Andersson B."/>
            <person name="Stuart K.D."/>
            <person name="Hall N."/>
        </authorList>
    </citation>
    <scope>NUCLEOTIDE SEQUENCE</scope>
    <source>
        <strain evidence="17">927/4 GUTat10.1</strain>
    </source>
</reference>
<dbReference type="Gene3D" id="2.10.250.10">
    <property type="entry name" value="Calreticulin/calnexin, P domain"/>
    <property type="match status" value="1"/>
</dbReference>
<dbReference type="GO" id="GO:0005788">
    <property type="term" value="C:endoplasmic reticulum lumen"/>
    <property type="evidence" value="ECO:0007669"/>
    <property type="project" value="UniProtKB-SubCell"/>
</dbReference>
<dbReference type="InterPro" id="IPR009033">
    <property type="entry name" value="Calreticulin/calnexin_P_dom_sf"/>
</dbReference>
<dbReference type="SUPFAM" id="SSF63887">
    <property type="entry name" value="P-domain of calnexin/calreticulin"/>
    <property type="match status" value="1"/>
</dbReference>
<comment type="subcellular location">
    <subcellularLocation>
        <location evidence="1 11">Endoplasmic reticulum lumen</location>
    </subcellularLocation>
</comment>
<reference evidence="17 18" key="2">
    <citation type="journal article" date="2005" name="Science">
        <title>The genome of the African trypanosome Trypanosoma brucei.</title>
        <authorList>
            <person name="Berriman M."/>
            <person name="Ghedin E."/>
            <person name="Hertz-Fowler C."/>
            <person name="Blandin G."/>
            <person name="Renauld H."/>
            <person name="Bartholomeu D.C."/>
            <person name="Lennard N.J."/>
            <person name="Caler E."/>
            <person name="Hamlin N.E."/>
            <person name="Haas B."/>
            <person name="Bohme U."/>
            <person name="Hannick L."/>
            <person name="Aslett M.A."/>
            <person name="Shallom J."/>
            <person name="Marcello L."/>
            <person name="Hou L."/>
            <person name="Wickstead B."/>
            <person name="Alsmark U.C."/>
            <person name="Arrowsmith C."/>
            <person name="Atkin R.J."/>
            <person name="Barron A.J."/>
            <person name="Bringaud F."/>
            <person name="Brooks K."/>
            <person name="Carrington M."/>
            <person name="Cherevach I."/>
            <person name="Chillingworth T.J."/>
            <person name="Churcher C."/>
            <person name="Clark L.N."/>
            <person name="Corton C.H."/>
            <person name="Cronin A."/>
            <person name="Davies R.M."/>
            <person name="Doggett J."/>
            <person name="Djikeng A."/>
            <person name="Feldblyum T."/>
            <person name="Field M.C."/>
            <person name="Fraser A."/>
            <person name="Goodhead I."/>
            <person name="Hance Z."/>
            <person name="Harper D."/>
            <person name="Harris B.R."/>
            <person name="Hauser H."/>
            <person name="Hostetler J."/>
            <person name="Ivens A."/>
            <person name="Jagels K."/>
            <person name="Johnson D."/>
            <person name="Johnson J."/>
            <person name="Jones K."/>
            <person name="Kerhornou A.X."/>
            <person name="Koo H."/>
            <person name="Larke N."/>
            <person name="Landfear S."/>
            <person name="Larkin C."/>
            <person name="Leech V."/>
            <person name="Line A."/>
            <person name="Lord A."/>
            <person name="Macleod A."/>
            <person name="Mooney P.J."/>
            <person name="Moule S."/>
            <person name="Martin D.M."/>
            <person name="Morgan G.W."/>
            <person name="Mungall K."/>
            <person name="Norbertczak H."/>
            <person name="Ormond D."/>
            <person name="Pai G."/>
            <person name="Peacock C.S."/>
            <person name="Peterson J."/>
            <person name="Quail M.A."/>
            <person name="Rabbinowitsch E."/>
            <person name="Rajandream M.A."/>
            <person name="Reitter C."/>
            <person name="Salzberg S.L."/>
            <person name="Sanders M."/>
            <person name="Schobel S."/>
            <person name="Sharp S."/>
            <person name="Simmonds M."/>
            <person name="Simpson A.J."/>
            <person name="Tallon L."/>
            <person name="Turner C.M."/>
            <person name="Tait A."/>
            <person name="Tivey A.R."/>
            <person name="Van Aken S."/>
            <person name="Walker D."/>
            <person name="Wanless D."/>
            <person name="Wang S."/>
            <person name="White B."/>
            <person name="White O."/>
            <person name="Whitehead S."/>
            <person name="Woodward J."/>
            <person name="Wortman J."/>
            <person name="Adams M.D."/>
            <person name="Embley T.M."/>
            <person name="Gull K."/>
            <person name="Ullu E."/>
            <person name="Barry J.D."/>
            <person name="Fairlamb A.H."/>
            <person name="Opperdoes F."/>
            <person name="Barrell B.G."/>
            <person name="Donelson J.E."/>
            <person name="Hall N."/>
            <person name="Fraser C.M."/>
            <person name="Melville S.E."/>
            <person name="El-Sayed N.M."/>
        </authorList>
    </citation>
    <scope>NUCLEOTIDE SEQUENCE [LARGE SCALE GENOMIC DNA]</scope>
    <source>
        <strain evidence="17 18">927/4 GUTat10.1</strain>
    </source>
</reference>
<keyword evidence="6" id="KW-0677">Repeat</keyword>
<dbReference type="PANTHER" id="PTHR11073:SF2">
    <property type="entry name" value="CALRETICULIN"/>
    <property type="match status" value="1"/>
</dbReference>
<evidence type="ECO:0000256" key="6">
    <source>
        <dbReference type="ARBA" id="ARBA00022737"/>
    </source>
</evidence>
<evidence type="ECO:0000256" key="10">
    <source>
        <dbReference type="ARBA" id="ARBA00023186"/>
    </source>
</evidence>
<dbReference type="InParanoid" id="Q57YU3"/>
<protein>
    <recommendedName>
        <fullName evidence="11">Calreticulin</fullName>
    </recommendedName>
</protein>
<dbReference type="GO" id="GO:0006457">
    <property type="term" value="P:protein folding"/>
    <property type="evidence" value="ECO:0000318"/>
    <property type="project" value="GO_Central"/>
</dbReference>
<dbReference type="Pfam" id="PF00262">
    <property type="entry name" value="Calreticulin"/>
    <property type="match status" value="2"/>
</dbReference>
<evidence type="ECO:0000256" key="4">
    <source>
        <dbReference type="ARBA" id="ARBA00022729"/>
    </source>
</evidence>
<feature type="disulfide bond" evidence="13">
    <location>
        <begin position="108"/>
        <end position="139"/>
    </location>
</feature>
<keyword evidence="7 11" id="KW-0256">Endoplasmic reticulum</keyword>
<feature type="compositionally biased region" description="Basic and acidic residues" evidence="15">
    <location>
        <begin position="230"/>
        <end position="254"/>
    </location>
</feature>
<feature type="chain" id="PRO_5009998721" description="Calreticulin" evidence="14">
    <location>
        <begin position="26"/>
        <end position="395"/>
    </location>
</feature>
<keyword evidence="3" id="KW-0479">Metal-binding</keyword>
<evidence type="ECO:0000256" key="12">
    <source>
        <dbReference type="PIRSR" id="PIRSR002356-1"/>
    </source>
</evidence>
<name>Q57YU3_TRYB2</name>
<dbReference type="KEGG" id="tbr:Tb927.8.7410"/>
<dbReference type="GO" id="GO:0051082">
    <property type="term" value="F:unfolded protein binding"/>
    <property type="evidence" value="ECO:0007669"/>
    <property type="project" value="InterPro"/>
</dbReference>
<dbReference type="AlphaFoldDB" id="Q57YU3"/>
<dbReference type="eggNOG" id="KOG0674">
    <property type="taxonomic scope" value="Eukaryota"/>
</dbReference>
<feature type="binding site" evidence="12">
    <location>
        <position position="137"/>
    </location>
    <ligand>
        <name>an alpha-D-glucoside</name>
        <dbReference type="ChEBI" id="CHEBI:22390"/>
    </ligand>
</feature>
<evidence type="ECO:0000256" key="1">
    <source>
        <dbReference type="ARBA" id="ARBA00004319"/>
    </source>
</evidence>
<reference evidence="17" key="4">
    <citation type="submission" date="2005-04" db="EMBL/GenBank/DDBJ databases">
        <title>Sequencing, closure, and annotation of Trypanosoma brucei chromosomes 2 through 8.</title>
        <authorList>
            <person name="Ghedin E."/>
            <person name="Blandin G."/>
            <person name="Bartholomeu D."/>
            <person name="Caler E."/>
            <person name="Haas B."/>
            <person name="Hannick L."/>
            <person name="Shallom J."/>
            <person name="Hou L."/>
            <person name="Djikeng A."/>
            <person name="Feldblyum T."/>
            <person name="Hostetler J."/>
            <person name="Johnson J."/>
            <person name="Jones K."/>
            <person name="Koo H.L."/>
            <person name="Larkin C."/>
            <person name="Pai G."/>
            <person name="Peterson J."/>
            <person name="Khalak H.G."/>
            <person name="Salzberg S."/>
            <person name="Simpson A.J."/>
            <person name="Tallon L."/>
            <person name="Van Aken S."/>
            <person name="Wanless D."/>
            <person name="White O."/>
            <person name="Wortman J."/>
            <person name="Fraser C.M."/>
            <person name="El-Sayed N.M.A."/>
        </authorList>
    </citation>
    <scope>NUCLEOTIDE SEQUENCE</scope>
    <source>
        <strain evidence="17">927/4 GUTat10.1</strain>
    </source>
</reference>
<feature type="binding site" evidence="12">
    <location>
        <position position="130"/>
    </location>
    <ligand>
        <name>an alpha-D-glucoside</name>
        <dbReference type="ChEBI" id="CHEBI:22390"/>
    </ligand>
</feature>
<keyword evidence="10 11" id="KW-0143">Chaperone</keyword>
<dbReference type="PROSITE" id="PS00805">
    <property type="entry name" value="CALRETICULIN_REPEAT"/>
    <property type="match status" value="1"/>
</dbReference>
<dbReference type="RefSeq" id="XP_847570.1">
    <property type="nucleotide sequence ID" value="XM_842477.1"/>
</dbReference>
<dbReference type="SUPFAM" id="SSF49899">
    <property type="entry name" value="Concanavalin A-like lectins/glucanases"/>
    <property type="match status" value="1"/>
</dbReference>
<feature type="region of interest" description="Disordered" evidence="15">
    <location>
        <begin position="365"/>
        <end position="395"/>
    </location>
</feature>